<dbReference type="InterPro" id="IPR049083">
    <property type="entry name" value="TACO1_YebC_N"/>
</dbReference>
<dbReference type="NCBIfam" id="TIGR01033">
    <property type="entry name" value="YebC/PmpR family DNA-binding transcriptional regulator"/>
    <property type="match status" value="1"/>
</dbReference>
<keyword evidence="5 6" id="KW-0804">Transcription</keyword>
<dbReference type="GO" id="GO:0006355">
    <property type="term" value="P:regulation of DNA-templated transcription"/>
    <property type="evidence" value="ECO:0007669"/>
    <property type="project" value="UniProtKB-UniRule"/>
</dbReference>
<evidence type="ECO:0000256" key="4">
    <source>
        <dbReference type="ARBA" id="ARBA00023125"/>
    </source>
</evidence>
<keyword evidence="4 6" id="KW-0238">DNA-binding</keyword>
<dbReference type="HAMAP" id="MF_00693">
    <property type="entry name" value="Transcrip_reg_TACO1"/>
    <property type="match status" value="1"/>
</dbReference>
<feature type="domain" description="TACO1/YebC-like second and third" evidence="7">
    <location>
        <begin position="82"/>
        <end position="239"/>
    </location>
</feature>
<dbReference type="AlphaFoldDB" id="A0A2D6YHX9"/>
<keyword evidence="3 6" id="KW-0805">Transcription regulation</keyword>
<dbReference type="InterPro" id="IPR002876">
    <property type="entry name" value="Transcrip_reg_TACO1-like"/>
</dbReference>
<evidence type="ECO:0000256" key="2">
    <source>
        <dbReference type="ARBA" id="ARBA00022490"/>
    </source>
</evidence>
<dbReference type="Gene3D" id="3.30.70.980">
    <property type="match status" value="2"/>
</dbReference>
<dbReference type="GO" id="GO:0003677">
    <property type="term" value="F:DNA binding"/>
    <property type="evidence" value="ECO:0007669"/>
    <property type="project" value="UniProtKB-UniRule"/>
</dbReference>
<dbReference type="PANTHER" id="PTHR12532">
    <property type="entry name" value="TRANSLATIONAL ACTIVATOR OF CYTOCHROME C OXIDASE 1"/>
    <property type="match status" value="1"/>
</dbReference>
<dbReference type="InterPro" id="IPR029072">
    <property type="entry name" value="YebC-like"/>
</dbReference>
<gene>
    <name evidence="9" type="ORF">CMN54_04930</name>
</gene>
<evidence type="ECO:0000256" key="5">
    <source>
        <dbReference type="ARBA" id="ARBA00023163"/>
    </source>
</evidence>
<dbReference type="FunFam" id="1.10.10.200:FF:000002">
    <property type="entry name" value="Probable transcriptional regulatory protein CLM62_37755"/>
    <property type="match status" value="1"/>
</dbReference>
<comment type="subcellular location">
    <subcellularLocation>
        <location evidence="6">Cytoplasm</location>
    </subcellularLocation>
</comment>
<comment type="caution">
    <text evidence="9">The sequence shown here is derived from an EMBL/GenBank/DDBJ whole genome shotgun (WGS) entry which is preliminary data.</text>
</comment>
<dbReference type="NCBIfam" id="NF009044">
    <property type="entry name" value="PRK12378.1"/>
    <property type="match status" value="1"/>
</dbReference>
<reference evidence="10" key="1">
    <citation type="submission" date="2017-09" db="EMBL/GenBank/DDBJ databases">
        <title>The Reconstruction of 2,631 Draft Metagenome-Assembled Genomes from the Global Oceans.</title>
        <authorList>
            <person name="Tully B.J."/>
            <person name="Graham E.D."/>
            <person name="Heidelberg J.F."/>
        </authorList>
    </citation>
    <scope>NUCLEOTIDE SEQUENCE [LARGE SCALE GENOMIC DNA]</scope>
</reference>
<evidence type="ECO:0000313" key="9">
    <source>
        <dbReference type="EMBL" id="MAH62789.1"/>
    </source>
</evidence>
<evidence type="ECO:0000256" key="6">
    <source>
        <dbReference type="HAMAP-Rule" id="MF_00693"/>
    </source>
</evidence>
<dbReference type="Proteomes" id="UP000226525">
    <property type="component" value="Unassembled WGS sequence"/>
</dbReference>
<dbReference type="Gene3D" id="1.10.10.200">
    <property type="match status" value="1"/>
</dbReference>
<dbReference type="Pfam" id="PF01709">
    <property type="entry name" value="Transcrip_reg"/>
    <property type="match status" value="1"/>
</dbReference>
<comment type="similarity">
    <text evidence="1 6">Belongs to the TACO1 family.</text>
</comment>
<dbReference type="NCBIfam" id="NF001030">
    <property type="entry name" value="PRK00110.1"/>
    <property type="match status" value="1"/>
</dbReference>
<dbReference type="InterPro" id="IPR048300">
    <property type="entry name" value="TACO1_YebC-like_2nd/3rd_dom"/>
</dbReference>
<dbReference type="GO" id="GO:0005829">
    <property type="term" value="C:cytosol"/>
    <property type="evidence" value="ECO:0007669"/>
    <property type="project" value="TreeGrafter"/>
</dbReference>
<accession>A0A2D6YHX9</accession>
<dbReference type="InterPro" id="IPR017856">
    <property type="entry name" value="Integrase-like_N"/>
</dbReference>
<sequence>MSGHSKWSTIKHKKAAQDAKRGKLFTKLIKEVTVAARAGGGDIDANPRLRTAVANARGQSMPMDNIMRAIKKATGEGEGDNYEEIVYEGYGPHNVAIIVEAMTDNRNRTIASIRYAFNKSGGSLGSTNSVQYMFDRLGQITIEKDKIGEDALTEFILEAGADDLNTEDPENYEVYTSIADLEQVRSFLEENSVPMQHSGIIWNPQNWIAIKDAQKAEQVIRLIEMLEDDDDVQQVYSNFDISEEVATQLAS</sequence>
<keyword evidence="2 6" id="KW-0963">Cytoplasm</keyword>
<protein>
    <recommendedName>
        <fullName evidence="6">Probable transcriptional regulatory protein CMN54_04930</fullName>
    </recommendedName>
</protein>
<dbReference type="EMBL" id="NZEX01000051">
    <property type="protein sequence ID" value="MAH62789.1"/>
    <property type="molecule type" value="Genomic_DNA"/>
</dbReference>
<dbReference type="InterPro" id="IPR026564">
    <property type="entry name" value="Transcrip_reg_TACO1-like_dom3"/>
</dbReference>
<proteinExistence type="inferred from homology"/>
<dbReference type="PANTHER" id="PTHR12532:SF6">
    <property type="entry name" value="TRANSCRIPTIONAL REGULATORY PROTEIN YEBC-RELATED"/>
    <property type="match status" value="1"/>
</dbReference>
<evidence type="ECO:0000256" key="3">
    <source>
        <dbReference type="ARBA" id="ARBA00023015"/>
    </source>
</evidence>
<dbReference type="Pfam" id="PF20772">
    <property type="entry name" value="TACO1_YebC_N"/>
    <property type="match status" value="1"/>
</dbReference>
<dbReference type="SUPFAM" id="SSF75625">
    <property type="entry name" value="YebC-like"/>
    <property type="match status" value="1"/>
</dbReference>
<name>A0A2D6YHX9_9DELT</name>
<evidence type="ECO:0000313" key="10">
    <source>
        <dbReference type="Proteomes" id="UP000226525"/>
    </source>
</evidence>
<evidence type="ECO:0000259" key="7">
    <source>
        <dbReference type="Pfam" id="PF01709"/>
    </source>
</evidence>
<evidence type="ECO:0000259" key="8">
    <source>
        <dbReference type="Pfam" id="PF20772"/>
    </source>
</evidence>
<organism evidence="9 10">
    <name type="scientific">SAR324 cluster bacterium</name>
    <dbReference type="NCBI Taxonomy" id="2024889"/>
    <lineage>
        <taxon>Bacteria</taxon>
        <taxon>Deltaproteobacteria</taxon>
        <taxon>SAR324 cluster</taxon>
    </lineage>
</organism>
<evidence type="ECO:0000256" key="1">
    <source>
        <dbReference type="ARBA" id="ARBA00008724"/>
    </source>
</evidence>
<feature type="domain" description="TACO1/YebC-like N-terminal" evidence="8">
    <location>
        <begin position="5"/>
        <end position="76"/>
    </location>
</feature>